<feature type="region of interest" description="Disordered" evidence="1">
    <location>
        <begin position="82"/>
        <end position="107"/>
    </location>
</feature>
<organism evidence="2 3">
    <name type="scientific">Trichodelitschia bisporula</name>
    <dbReference type="NCBI Taxonomy" id="703511"/>
    <lineage>
        <taxon>Eukaryota</taxon>
        <taxon>Fungi</taxon>
        <taxon>Dikarya</taxon>
        <taxon>Ascomycota</taxon>
        <taxon>Pezizomycotina</taxon>
        <taxon>Dothideomycetes</taxon>
        <taxon>Dothideomycetes incertae sedis</taxon>
        <taxon>Phaeotrichales</taxon>
        <taxon>Phaeotrichaceae</taxon>
        <taxon>Trichodelitschia</taxon>
    </lineage>
</organism>
<evidence type="ECO:0000256" key="1">
    <source>
        <dbReference type="SAM" id="MobiDB-lite"/>
    </source>
</evidence>
<feature type="compositionally biased region" description="Polar residues" evidence="1">
    <location>
        <begin position="26"/>
        <end position="47"/>
    </location>
</feature>
<evidence type="ECO:0000313" key="3">
    <source>
        <dbReference type="Proteomes" id="UP000799640"/>
    </source>
</evidence>
<name>A0A6G1HXS4_9PEZI</name>
<gene>
    <name evidence="2" type="ORF">EJ06DRAFT_556311</name>
</gene>
<dbReference type="Proteomes" id="UP000799640">
    <property type="component" value="Unassembled WGS sequence"/>
</dbReference>
<dbReference type="EMBL" id="ML996694">
    <property type="protein sequence ID" value="KAF2400812.1"/>
    <property type="molecule type" value="Genomic_DNA"/>
</dbReference>
<evidence type="ECO:0000313" key="2">
    <source>
        <dbReference type="EMBL" id="KAF2400812.1"/>
    </source>
</evidence>
<evidence type="ECO:0008006" key="4">
    <source>
        <dbReference type="Google" id="ProtNLM"/>
    </source>
</evidence>
<reference evidence="2" key="1">
    <citation type="journal article" date="2020" name="Stud. Mycol.">
        <title>101 Dothideomycetes genomes: a test case for predicting lifestyles and emergence of pathogens.</title>
        <authorList>
            <person name="Haridas S."/>
            <person name="Albert R."/>
            <person name="Binder M."/>
            <person name="Bloem J."/>
            <person name="Labutti K."/>
            <person name="Salamov A."/>
            <person name="Andreopoulos B."/>
            <person name="Baker S."/>
            <person name="Barry K."/>
            <person name="Bills G."/>
            <person name="Bluhm B."/>
            <person name="Cannon C."/>
            <person name="Castanera R."/>
            <person name="Culley D."/>
            <person name="Daum C."/>
            <person name="Ezra D."/>
            <person name="Gonzalez J."/>
            <person name="Henrissat B."/>
            <person name="Kuo A."/>
            <person name="Liang C."/>
            <person name="Lipzen A."/>
            <person name="Lutzoni F."/>
            <person name="Magnuson J."/>
            <person name="Mondo S."/>
            <person name="Nolan M."/>
            <person name="Ohm R."/>
            <person name="Pangilinan J."/>
            <person name="Park H.-J."/>
            <person name="Ramirez L."/>
            <person name="Alfaro M."/>
            <person name="Sun H."/>
            <person name="Tritt A."/>
            <person name="Yoshinaga Y."/>
            <person name="Zwiers L.-H."/>
            <person name="Turgeon B."/>
            <person name="Goodwin S."/>
            <person name="Spatafora J."/>
            <person name="Crous P."/>
            <person name="Grigoriev I."/>
        </authorList>
    </citation>
    <scope>NUCLEOTIDE SEQUENCE</scope>
    <source>
        <strain evidence="2">CBS 262.69</strain>
    </source>
</reference>
<dbReference type="AlphaFoldDB" id="A0A6G1HXS4"/>
<protein>
    <recommendedName>
        <fullName evidence="4">CsbD-like domain-containing protein</fullName>
    </recommendedName>
</protein>
<sequence>MSAAHDTMDPPSPGSHPTEDAESFQPLKTESSHSTTPYSNATQHGSGTTAGAGYGNKTGEHAAAKADSMLGRVMQKAGSVVHNEGLIEKGTERRKSAGWKEEEAAAK</sequence>
<feature type="compositionally biased region" description="Basic and acidic residues" evidence="1">
    <location>
        <begin position="85"/>
        <end position="107"/>
    </location>
</feature>
<keyword evidence="3" id="KW-1185">Reference proteome</keyword>
<feature type="region of interest" description="Disordered" evidence="1">
    <location>
        <begin position="1"/>
        <end position="70"/>
    </location>
</feature>
<proteinExistence type="predicted"/>
<accession>A0A6G1HXS4</accession>
<dbReference type="OrthoDB" id="203279at2759"/>